<name>A0A0D6QT23_ARACU</name>
<evidence type="ECO:0000256" key="2">
    <source>
        <dbReference type="SAM" id="Phobius"/>
    </source>
</evidence>
<dbReference type="CDD" id="cd16461">
    <property type="entry name" value="RING-H2_EL5-like"/>
    <property type="match status" value="1"/>
</dbReference>
<feature type="transmembrane region" description="Helical" evidence="2">
    <location>
        <begin position="20"/>
        <end position="42"/>
    </location>
</feature>
<keyword evidence="2" id="KW-1133">Transmembrane helix</keyword>
<accession>A0A0D6QT23</accession>
<protein>
    <recommendedName>
        <fullName evidence="3">RING-type domain-containing protein</fullName>
    </recommendedName>
</protein>
<feature type="domain" description="RING-type" evidence="3">
    <location>
        <begin position="108"/>
        <end position="150"/>
    </location>
</feature>
<proteinExistence type="predicted"/>
<dbReference type="InterPro" id="IPR044289">
    <property type="entry name" value="ATL67-70"/>
</dbReference>
<dbReference type="PANTHER" id="PTHR46592:SF14">
    <property type="entry name" value="RING-TYPE DOMAIN-CONTAINING PROTEIN"/>
    <property type="match status" value="1"/>
</dbReference>
<dbReference type="PROSITE" id="PS50089">
    <property type="entry name" value="ZF_RING_2"/>
    <property type="match status" value="1"/>
</dbReference>
<sequence length="185" mass="20520">MGRYAYLEFVSKLGFPISTIIISAVIAIGIVIPLALLVSYCIRFHWHGRIVSGWRDGAHVAIGLDELVINGARDESAIQGLHQEIIDGYPRMKFSGSNSLPRPQDAVCSVCLADYKEGETLRVIPDCRHVFHINCVDTWLRQSATCPICRTSPLPSPQRSPMSSSPFMFTEFVALAQGHHREARA</sequence>
<reference evidence="4" key="1">
    <citation type="submission" date="2015-03" db="EMBL/GenBank/DDBJ databases">
        <title>A transcriptome of Araucaria cunninghamii, an australian fine timber species.</title>
        <authorList>
            <person name="Jing Yi C.J.Y."/>
            <person name="Yin San L.Y.S."/>
            <person name="Abdul Karim S.S."/>
            <person name="Wan Azmi N.N."/>
            <person name="Hercus R.R."/>
            <person name="Croft L.L."/>
        </authorList>
    </citation>
    <scope>NUCLEOTIDE SEQUENCE</scope>
    <source>
        <strain evidence="4">MI0301</strain>
        <tissue evidence="4">Leaf</tissue>
    </source>
</reference>
<keyword evidence="1" id="KW-0863">Zinc-finger</keyword>
<keyword evidence="2" id="KW-0812">Transmembrane</keyword>
<organism evidence="4">
    <name type="scientific">Araucaria cunninghamii</name>
    <name type="common">Hoop pine</name>
    <name type="synonym">Moreton Bay pine</name>
    <dbReference type="NCBI Taxonomy" id="56994"/>
    <lineage>
        <taxon>Eukaryota</taxon>
        <taxon>Viridiplantae</taxon>
        <taxon>Streptophyta</taxon>
        <taxon>Embryophyta</taxon>
        <taxon>Tracheophyta</taxon>
        <taxon>Spermatophyta</taxon>
        <taxon>Pinopsida</taxon>
        <taxon>Pinidae</taxon>
        <taxon>Conifers II</taxon>
        <taxon>Araucariales</taxon>
        <taxon>Araucariaceae</taxon>
        <taxon>Araucaria</taxon>
    </lineage>
</organism>
<keyword evidence="1" id="KW-0479">Metal-binding</keyword>
<evidence type="ECO:0000256" key="1">
    <source>
        <dbReference type="PROSITE-ProRule" id="PRU00175"/>
    </source>
</evidence>
<dbReference type="GO" id="GO:0008270">
    <property type="term" value="F:zinc ion binding"/>
    <property type="evidence" value="ECO:0007669"/>
    <property type="project" value="UniProtKB-KW"/>
</dbReference>
<keyword evidence="1" id="KW-0862">Zinc</keyword>
<dbReference type="SUPFAM" id="SSF57850">
    <property type="entry name" value="RING/U-box"/>
    <property type="match status" value="1"/>
</dbReference>
<dbReference type="EMBL" id="GCKF01066437">
    <property type="protein sequence ID" value="JAG92895.1"/>
    <property type="molecule type" value="Transcribed_RNA"/>
</dbReference>
<evidence type="ECO:0000259" key="3">
    <source>
        <dbReference type="PROSITE" id="PS50089"/>
    </source>
</evidence>
<dbReference type="PANTHER" id="PTHR46592">
    <property type="entry name" value="RING-H2 FINGER PROTEIN ATL67"/>
    <property type="match status" value="1"/>
</dbReference>
<dbReference type="InterPro" id="IPR001841">
    <property type="entry name" value="Znf_RING"/>
</dbReference>
<dbReference type="GO" id="GO:0016567">
    <property type="term" value="P:protein ubiquitination"/>
    <property type="evidence" value="ECO:0007669"/>
    <property type="project" value="InterPro"/>
</dbReference>
<dbReference type="GO" id="GO:0016740">
    <property type="term" value="F:transferase activity"/>
    <property type="evidence" value="ECO:0007669"/>
    <property type="project" value="InterPro"/>
</dbReference>
<keyword evidence="2" id="KW-0472">Membrane</keyword>
<dbReference type="SMART" id="SM00184">
    <property type="entry name" value="RING"/>
    <property type="match status" value="1"/>
</dbReference>
<dbReference type="Gene3D" id="3.30.40.10">
    <property type="entry name" value="Zinc/RING finger domain, C3HC4 (zinc finger)"/>
    <property type="match status" value="1"/>
</dbReference>
<dbReference type="InterPro" id="IPR013083">
    <property type="entry name" value="Znf_RING/FYVE/PHD"/>
</dbReference>
<evidence type="ECO:0000313" key="4">
    <source>
        <dbReference type="EMBL" id="JAG92895.1"/>
    </source>
</evidence>
<dbReference type="Pfam" id="PF13639">
    <property type="entry name" value="zf-RING_2"/>
    <property type="match status" value="1"/>
</dbReference>
<dbReference type="AlphaFoldDB" id="A0A0D6QT23"/>